<dbReference type="GO" id="GO:0031032">
    <property type="term" value="P:actomyosin structure organization"/>
    <property type="evidence" value="ECO:0007669"/>
    <property type="project" value="TreeGrafter"/>
</dbReference>
<reference evidence="20 21" key="1">
    <citation type="submission" date="2024-05" db="EMBL/GenBank/DDBJ databases">
        <title>A high-quality chromosomal-level genome assembly of Topmouth culter (Culter alburnus).</title>
        <authorList>
            <person name="Zhao H."/>
        </authorList>
    </citation>
    <scope>NUCLEOTIDE SEQUENCE [LARGE SCALE GENOMIC DNA]</scope>
    <source>
        <strain evidence="20">CATC2023</strain>
        <tissue evidence="20">Muscle</tissue>
    </source>
</reference>
<keyword evidence="7" id="KW-0132">Cell division</keyword>
<evidence type="ECO:0000256" key="17">
    <source>
        <dbReference type="SAM" id="Coils"/>
    </source>
</evidence>
<evidence type="ECO:0000256" key="2">
    <source>
        <dbReference type="ARBA" id="ARBA00004245"/>
    </source>
</evidence>
<protein>
    <recommendedName>
        <fullName evidence="14">Protein 4.1</fullName>
    </recommendedName>
    <alternativeName>
        <fullName evidence="15">Band 4.1</fullName>
    </alternativeName>
    <alternativeName>
        <fullName evidence="16">Erythrocyte membrane protein band 4.1</fullName>
    </alternativeName>
</protein>
<dbReference type="PANTHER" id="PTHR23280">
    <property type="entry name" value="4.1 G PROTEIN"/>
    <property type="match status" value="1"/>
</dbReference>
<dbReference type="CDD" id="cd14473">
    <property type="entry name" value="FERM_B-lobe"/>
    <property type="match status" value="1"/>
</dbReference>
<dbReference type="SMART" id="SM01196">
    <property type="entry name" value="FERM_C"/>
    <property type="match status" value="1"/>
</dbReference>
<keyword evidence="12" id="KW-0539">Nucleus</keyword>
<evidence type="ECO:0000256" key="16">
    <source>
        <dbReference type="ARBA" id="ARBA00032586"/>
    </source>
</evidence>
<dbReference type="SUPFAM" id="SSF47031">
    <property type="entry name" value="Second domain of FERM"/>
    <property type="match status" value="1"/>
</dbReference>
<dbReference type="InterPro" id="IPR014352">
    <property type="entry name" value="FERM/acyl-CoA-bd_prot_sf"/>
</dbReference>
<dbReference type="InterPro" id="IPR018980">
    <property type="entry name" value="FERM_PH-like_C"/>
</dbReference>
<keyword evidence="5" id="KW-0963">Cytoplasm</keyword>
<keyword evidence="17" id="KW-0175">Coiled coil</keyword>
<keyword evidence="9" id="KW-0112">Calmodulin-binding</keyword>
<keyword evidence="21" id="KW-1185">Reference proteome</keyword>
<dbReference type="FunFam" id="2.30.29.30:FF:000002">
    <property type="entry name" value="Band 4.1-like protein 5 isoform 1"/>
    <property type="match status" value="1"/>
</dbReference>
<dbReference type="InterPro" id="IPR011993">
    <property type="entry name" value="PH-like_dom_sf"/>
</dbReference>
<dbReference type="InterPro" id="IPR035963">
    <property type="entry name" value="FERM_2"/>
</dbReference>
<organism evidence="20 21">
    <name type="scientific">Culter alburnus</name>
    <name type="common">Topmouth culter</name>
    <dbReference type="NCBI Taxonomy" id="194366"/>
    <lineage>
        <taxon>Eukaryota</taxon>
        <taxon>Metazoa</taxon>
        <taxon>Chordata</taxon>
        <taxon>Craniata</taxon>
        <taxon>Vertebrata</taxon>
        <taxon>Euteleostomi</taxon>
        <taxon>Actinopterygii</taxon>
        <taxon>Neopterygii</taxon>
        <taxon>Teleostei</taxon>
        <taxon>Ostariophysi</taxon>
        <taxon>Cypriniformes</taxon>
        <taxon>Xenocyprididae</taxon>
        <taxon>Xenocypridinae</taxon>
        <taxon>Culter</taxon>
    </lineage>
</organism>
<evidence type="ECO:0000256" key="9">
    <source>
        <dbReference type="ARBA" id="ARBA00022860"/>
    </source>
</evidence>
<dbReference type="PROSITE" id="PS50057">
    <property type="entry name" value="FERM_3"/>
    <property type="match status" value="1"/>
</dbReference>
<evidence type="ECO:0000256" key="12">
    <source>
        <dbReference type="ARBA" id="ARBA00023242"/>
    </source>
</evidence>
<dbReference type="Pfam" id="PF09379">
    <property type="entry name" value="FERM_N"/>
    <property type="match status" value="1"/>
</dbReference>
<evidence type="ECO:0000256" key="18">
    <source>
        <dbReference type="SAM" id="MobiDB-lite"/>
    </source>
</evidence>
<dbReference type="SUPFAM" id="SSF54236">
    <property type="entry name" value="Ubiquitin-like"/>
    <property type="match status" value="1"/>
</dbReference>
<sequence>MLQCRVNFLDDTHFVWELERNAVGQDLFSKVCEHLDLLEREYYGLVMWDSPSTRVWLDCAKEIRKQIKSPVAEFFFSIKFYPPDPSILAEDITRYLLCLQLRKDILIGRLPCPSDILALLGSYTVQSTLGDYDPNLHKNNYVSEIVLAPNQSEELEERVMELHSTYRFMSPAQADMLFLENAMGLPMYGVDLHPAKDVSGADVMLGVCSEGLVVYEDEIKTNVFHWPRVLKISHKRSTFLLKMRPSEDESDGVVSFSLANYRACKQLWKCSVEHHSFFRNRLQDTKAQRLLTLGSRFRYCGRTQSECLEASGNITRAPPRFTRYIIMRKENEEILDILKQPVRSEIDDWFLVYGPDKWRISTSDDVMLESQKLQEWKHHADDWCVLFDGSPFSVSGIQQPFQNEEQREDVDVVEGSDERLTDELVIKQSYKLQVVQEGSDVIEKEHPDFELKPLKETLREEVLEVNGERIQRVVITKQWTQEVNSLVESQVDVEKKVESMEMVERRVMVTEEKKLVSGDTFERLEIMEQRLEEVEAIERKLGEVEELRVGLQEVEHLEQRLQQVEKEELQQVEIDDWYILLDRRPLMLTTTPTGRVQEELQQIIYIPKPWKKDDDWYILFDVLPQTMEISRPLPDVSSSVPEEYQAEEEKREVERKIQHELVPPEKPITQTREEVIQSRVKTEELQNEYKEQVTVDYGRPQTVVLEQRAAEPQTDEENDWFVVLDGSPKRSVPSVELYEETREDVIQSIVRTEQIKPQEQVTVDYGRPQTLILEQRTEQPQRDVEDDWFIIFDVFPKGSVPLTPHLQSPTADLYEEIREEMILSRVRTEEVTLIDSKPQQVILEEIAAQPQRDVKDDWFILFDVSPEESETLVYPQLRGTSVELYEETKVEVIESRVRTEEKVTEVMTVSTKEQIIVPEKKRTSIIQIPQFPVVPREVDDDWFQLFDKVPYEQQSFPSETRIVSVAPLEAEEKRTVERIKEEVQIKQQEQVTVNYRRPETLILEQKAAEPERDTEDDWFIIFDVSPKESVPSSPRLRGTSVALYEETREEVIQSRVRTEEKVTEVMTVSTKEQIIVPEKKRTSIIQTPQFPVVPREVDDDWFQHFDKVPYEQKSFPSDVSGIDFEVREPTKDLRVQMVVEEQMRERRLITEEKRVVIDERRKRADIVPQMIPAGVQEVDDNWFELLDTTPSEKRSVPSVVTEERRIKEQEDRVRQQEMRVKEEEKRRLREQEKRKQELEARRAQPSITLATEVQPQIEVEDDWFILFDVSPKETVFADVLKVDRRAEEEKMRREEEKKKQMRVDERPKRPSVPEKRPVQLQTEVEDDWFTLMGISSKEYAPTPPRTPVISPVAPPKPRPQIPADQPLTSTPTAQPVSITKTHQERTKDILNITLESEAENESVLMRRSQTWTKRIEGESIYVRHSILMLEECDVSQEMILKHHASINELKRVFMEVKQDFGPTEWDRRLSSYSPTGKAQLPHANGEILVRMGLIKDDEKIVLLRQQETIYV</sequence>
<dbReference type="GO" id="GO:0051301">
    <property type="term" value="P:cell division"/>
    <property type="evidence" value="ECO:0007669"/>
    <property type="project" value="UniProtKB-KW"/>
</dbReference>
<keyword evidence="4" id="KW-0813">Transport</keyword>
<dbReference type="PANTHER" id="PTHR23280:SF12">
    <property type="entry name" value="PROTEIN 4.1"/>
    <property type="match status" value="1"/>
</dbReference>
<dbReference type="GO" id="GO:0005856">
    <property type="term" value="C:cytoskeleton"/>
    <property type="evidence" value="ECO:0007669"/>
    <property type="project" value="UniProtKB-SubCell"/>
</dbReference>
<evidence type="ECO:0000313" key="20">
    <source>
        <dbReference type="EMBL" id="KAK9961138.1"/>
    </source>
</evidence>
<evidence type="ECO:0000256" key="1">
    <source>
        <dbReference type="ARBA" id="ARBA00004123"/>
    </source>
</evidence>
<evidence type="ECO:0000256" key="8">
    <source>
        <dbReference type="ARBA" id="ARBA00022776"/>
    </source>
</evidence>
<keyword evidence="10" id="KW-0009">Actin-binding</keyword>
<feature type="region of interest" description="Disordered" evidence="18">
    <location>
        <begin position="1286"/>
        <end position="1317"/>
    </location>
</feature>
<feature type="region of interest" description="Disordered" evidence="18">
    <location>
        <begin position="1337"/>
        <end position="1384"/>
    </location>
</feature>
<dbReference type="InterPro" id="IPR000798">
    <property type="entry name" value="Ez/rad/moesin-like"/>
</dbReference>
<dbReference type="Pfam" id="PF00373">
    <property type="entry name" value="FERM_M"/>
    <property type="match status" value="1"/>
</dbReference>
<gene>
    <name evidence="20" type="ORF">ABG768_008946</name>
</gene>
<dbReference type="Pfam" id="PF08736">
    <property type="entry name" value="FA"/>
    <property type="match status" value="1"/>
</dbReference>
<keyword evidence="6" id="KW-0597">Phosphoprotein</keyword>
<evidence type="ECO:0000256" key="15">
    <source>
        <dbReference type="ARBA" id="ARBA00030419"/>
    </source>
</evidence>
<feature type="domain" description="FERM" evidence="19">
    <location>
        <begin position="2"/>
        <end position="282"/>
    </location>
</feature>
<evidence type="ECO:0000256" key="4">
    <source>
        <dbReference type="ARBA" id="ARBA00022448"/>
    </source>
</evidence>
<dbReference type="Proteomes" id="UP001479290">
    <property type="component" value="Unassembled WGS sequence"/>
</dbReference>
<evidence type="ECO:0000256" key="14">
    <source>
        <dbReference type="ARBA" id="ARBA00023658"/>
    </source>
</evidence>
<dbReference type="FunFam" id="1.20.80.10:FF:000001">
    <property type="entry name" value="Erythrocyte membrane protein band 4.1"/>
    <property type="match status" value="1"/>
</dbReference>
<dbReference type="GO" id="GO:0030866">
    <property type="term" value="P:cortical actin cytoskeleton organization"/>
    <property type="evidence" value="ECO:0007669"/>
    <property type="project" value="InterPro"/>
</dbReference>
<comment type="caution">
    <text evidence="20">The sequence shown here is derived from an EMBL/GenBank/DDBJ whole genome shotgun (WGS) entry which is preliminary data.</text>
</comment>
<dbReference type="Gene3D" id="1.20.80.10">
    <property type="match status" value="1"/>
</dbReference>
<dbReference type="InterPro" id="IPR014847">
    <property type="entry name" value="FA"/>
</dbReference>
<dbReference type="GO" id="GO:0005938">
    <property type="term" value="C:cell cortex"/>
    <property type="evidence" value="ECO:0007669"/>
    <property type="project" value="UniProtKB-SubCell"/>
</dbReference>
<name>A0AAW1ZJS0_CULAL</name>
<proteinExistence type="predicted"/>
<dbReference type="SUPFAM" id="SSF50729">
    <property type="entry name" value="PH domain-like"/>
    <property type="match status" value="1"/>
</dbReference>
<keyword evidence="8" id="KW-0498">Mitosis</keyword>
<accession>A0AAW1ZJS0</accession>
<feature type="coiled-coil region" evidence="17">
    <location>
        <begin position="527"/>
        <end position="574"/>
    </location>
</feature>
<evidence type="ECO:0000256" key="11">
    <source>
        <dbReference type="ARBA" id="ARBA00023212"/>
    </source>
</evidence>
<dbReference type="PROSITE" id="PS00660">
    <property type="entry name" value="FERM_1"/>
    <property type="match status" value="1"/>
</dbReference>
<dbReference type="SMART" id="SM01195">
    <property type="entry name" value="FA"/>
    <property type="match status" value="1"/>
</dbReference>
<dbReference type="PRINTS" id="PR00935">
    <property type="entry name" value="BAND41"/>
</dbReference>
<evidence type="ECO:0000256" key="7">
    <source>
        <dbReference type="ARBA" id="ARBA00022618"/>
    </source>
</evidence>
<feature type="region of interest" description="Disordered" evidence="18">
    <location>
        <begin position="1205"/>
        <end position="1243"/>
    </location>
</feature>
<keyword evidence="13" id="KW-0131">Cell cycle</keyword>
<feature type="compositionally biased region" description="Basic and acidic residues" evidence="18">
    <location>
        <begin position="1205"/>
        <end position="1242"/>
    </location>
</feature>
<dbReference type="Pfam" id="PF04382">
    <property type="entry name" value="SAB"/>
    <property type="match status" value="1"/>
</dbReference>
<evidence type="ECO:0000313" key="21">
    <source>
        <dbReference type="Proteomes" id="UP001479290"/>
    </source>
</evidence>
<evidence type="ECO:0000256" key="6">
    <source>
        <dbReference type="ARBA" id="ARBA00022553"/>
    </source>
</evidence>
<dbReference type="InterPro" id="IPR018979">
    <property type="entry name" value="FERM_N"/>
</dbReference>
<dbReference type="GO" id="GO:0005634">
    <property type="term" value="C:nucleus"/>
    <property type="evidence" value="ECO:0007669"/>
    <property type="project" value="UniProtKB-SubCell"/>
</dbReference>
<evidence type="ECO:0000259" key="19">
    <source>
        <dbReference type="PROSITE" id="PS50057"/>
    </source>
</evidence>
<dbReference type="InterPro" id="IPR029071">
    <property type="entry name" value="Ubiquitin-like_domsf"/>
</dbReference>
<dbReference type="InterPro" id="IPR019747">
    <property type="entry name" value="FERM_CS"/>
</dbReference>
<comment type="subcellular location">
    <subcellularLocation>
        <location evidence="3">Cytoplasm</location>
        <location evidence="3">Cell cortex</location>
    </subcellularLocation>
    <subcellularLocation>
        <location evidence="2">Cytoplasm</location>
        <location evidence="2">Cytoskeleton</location>
    </subcellularLocation>
    <subcellularLocation>
        <location evidence="1">Nucleus</location>
    </subcellularLocation>
</comment>
<evidence type="ECO:0000256" key="3">
    <source>
        <dbReference type="ARBA" id="ARBA00004544"/>
    </source>
</evidence>
<dbReference type="GO" id="GO:0005886">
    <property type="term" value="C:plasma membrane"/>
    <property type="evidence" value="ECO:0007669"/>
    <property type="project" value="TreeGrafter"/>
</dbReference>
<feature type="compositionally biased region" description="Pro residues" evidence="18">
    <location>
        <begin position="1341"/>
        <end position="1360"/>
    </location>
</feature>
<dbReference type="Pfam" id="PF09380">
    <property type="entry name" value="FERM_C"/>
    <property type="match status" value="1"/>
</dbReference>
<dbReference type="InterPro" id="IPR019749">
    <property type="entry name" value="Band_41_domain"/>
</dbReference>
<dbReference type="InterPro" id="IPR000299">
    <property type="entry name" value="FERM_domain"/>
</dbReference>
<dbReference type="InterPro" id="IPR007477">
    <property type="entry name" value="SAB_dom"/>
</dbReference>
<dbReference type="GO" id="GO:0003779">
    <property type="term" value="F:actin binding"/>
    <property type="evidence" value="ECO:0007669"/>
    <property type="project" value="UniProtKB-KW"/>
</dbReference>
<evidence type="ECO:0000256" key="5">
    <source>
        <dbReference type="ARBA" id="ARBA00022490"/>
    </source>
</evidence>
<dbReference type="Gene3D" id="3.10.20.90">
    <property type="entry name" value="Phosphatidylinositol 3-kinase Catalytic Subunit, Chain A, domain 1"/>
    <property type="match status" value="1"/>
</dbReference>
<dbReference type="Gene3D" id="2.30.29.30">
    <property type="entry name" value="Pleckstrin-homology domain (PH domain)/Phosphotyrosine-binding domain (PTB)"/>
    <property type="match status" value="1"/>
</dbReference>
<dbReference type="GO" id="GO:0005516">
    <property type="term" value="F:calmodulin binding"/>
    <property type="evidence" value="ECO:0007669"/>
    <property type="project" value="UniProtKB-KW"/>
</dbReference>
<evidence type="ECO:0000256" key="10">
    <source>
        <dbReference type="ARBA" id="ARBA00023203"/>
    </source>
</evidence>
<feature type="compositionally biased region" description="Polar residues" evidence="18">
    <location>
        <begin position="1366"/>
        <end position="1380"/>
    </location>
</feature>
<dbReference type="InterPro" id="IPR019748">
    <property type="entry name" value="FERM_central"/>
</dbReference>
<keyword evidence="11" id="KW-0206">Cytoskeleton</keyword>
<dbReference type="PRINTS" id="PR00661">
    <property type="entry name" value="ERMFAMILY"/>
</dbReference>
<evidence type="ECO:0000256" key="13">
    <source>
        <dbReference type="ARBA" id="ARBA00023306"/>
    </source>
</evidence>
<dbReference type="SMART" id="SM00295">
    <property type="entry name" value="B41"/>
    <property type="match status" value="1"/>
</dbReference>
<dbReference type="EMBL" id="JAWDJR010000016">
    <property type="protein sequence ID" value="KAK9961138.1"/>
    <property type="molecule type" value="Genomic_DNA"/>
</dbReference>
<dbReference type="FunFam" id="3.10.20.90:FF:000002">
    <property type="entry name" value="Erythrocyte protein band 4.1-like 3"/>
    <property type="match status" value="1"/>
</dbReference>
<dbReference type="PROSITE" id="PS00661">
    <property type="entry name" value="FERM_2"/>
    <property type="match status" value="1"/>
</dbReference>